<protein>
    <recommendedName>
        <fullName evidence="3">Retrotransposon gag domain-containing protein</fullName>
    </recommendedName>
</protein>
<evidence type="ECO:0008006" key="3">
    <source>
        <dbReference type="Google" id="ProtNLM"/>
    </source>
</evidence>
<sequence length="198" mass="22748">MVTSLHVCKINENLILATRRREPPYPVPDKLSLGDDVSVWEGQTKRYIQRFPADERIDLILTLLSKEVFSKLLDHGVPEDVNSLFALLRRIADSPVAEVDRQNEFYVRTQAEGERLVEYLSALRRLARLRFPEEAREGRESRILSRFLAKVRDPMAKVFLRLQPPKDLATLESTSTRLDQTGGGMNMITPGIFAFRPR</sequence>
<dbReference type="Proteomes" id="UP000230066">
    <property type="component" value="Unassembled WGS sequence"/>
</dbReference>
<gene>
    <name evidence="1" type="ORF">D915_007255</name>
</gene>
<dbReference type="EMBL" id="JXXN02003022">
    <property type="protein sequence ID" value="THD22071.1"/>
    <property type="molecule type" value="Genomic_DNA"/>
</dbReference>
<accession>A0A4E0R8F9</accession>
<evidence type="ECO:0000313" key="2">
    <source>
        <dbReference type="Proteomes" id="UP000230066"/>
    </source>
</evidence>
<proteinExistence type="predicted"/>
<reference evidence="1" key="1">
    <citation type="submission" date="2019-03" db="EMBL/GenBank/DDBJ databases">
        <title>Improved annotation for the trematode Fasciola hepatica.</title>
        <authorList>
            <person name="Choi Y.-J."/>
            <person name="Martin J."/>
            <person name="Mitreva M."/>
        </authorList>
    </citation>
    <scope>NUCLEOTIDE SEQUENCE [LARGE SCALE GENOMIC DNA]</scope>
</reference>
<organism evidence="1 2">
    <name type="scientific">Fasciola hepatica</name>
    <name type="common">Liver fluke</name>
    <dbReference type="NCBI Taxonomy" id="6192"/>
    <lineage>
        <taxon>Eukaryota</taxon>
        <taxon>Metazoa</taxon>
        <taxon>Spiralia</taxon>
        <taxon>Lophotrochozoa</taxon>
        <taxon>Platyhelminthes</taxon>
        <taxon>Trematoda</taxon>
        <taxon>Digenea</taxon>
        <taxon>Plagiorchiida</taxon>
        <taxon>Echinostomata</taxon>
        <taxon>Echinostomatoidea</taxon>
        <taxon>Fasciolidae</taxon>
        <taxon>Fasciola</taxon>
    </lineage>
</organism>
<comment type="caution">
    <text evidence="1">The sequence shown here is derived from an EMBL/GenBank/DDBJ whole genome shotgun (WGS) entry which is preliminary data.</text>
</comment>
<evidence type="ECO:0000313" key="1">
    <source>
        <dbReference type="EMBL" id="THD22071.1"/>
    </source>
</evidence>
<keyword evidence="2" id="KW-1185">Reference proteome</keyword>
<name>A0A4E0R8F9_FASHE</name>
<dbReference type="AlphaFoldDB" id="A0A4E0R8F9"/>